<dbReference type="PROSITE" id="PS50011">
    <property type="entry name" value="PROTEIN_KINASE_DOM"/>
    <property type="match status" value="1"/>
</dbReference>
<dbReference type="GO" id="GO:0004674">
    <property type="term" value="F:protein serine/threonine kinase activity"/>
    <property type="evidence" value="ECO:0007669"/>
    <property type="project" value="TreeGrafter"/>
</dbReference>
<comment type="caution">
    <text evidence="5">The sequence shown here is derived from an EMBL/GenBank/DDBJ whole genome shotgun (WGS) entry which is preliminary data.</text>
</comment>
<dbReference type="InterPro" id="IPR000719">
    <property type="entry name" value="Prot_kinase_dom"/>
</dbReference>
<feature type="domain" description="Protein kinase" evidence="4">
    <location>
        <begin position="1"/>
        <end position="186"/>
    </location>
</feature>
<dbReference type="EMBL" id="BLXT01002074">
    <property type="protein sequence ID" value="GFN90877.1"/>
    <property type="molecule type" value="Genomic_DNA"/>
</dbReference>
<dbReference type="Gene3D" id="1.10.510.10">
    <property type="entry name" value="Transferase(Phosphotransferase) domain 1"/>
    <property type="match status" value="1"/>
</dbReference>
<feature type="region of interest" description="Disordered" evidence="3">
    <location>
        <begin position="197"/>
        <end position="217"/>
    </location>
</feature>
<dbReference type="AlphaFoldDB" id="A0AAV3Z8W0"/>
<organism evidence="5 6">
    <name type="scientific">Plakobranchus ocellatus</name>
    <dbReference type="NCBI Taxonomy" id="259542"/>
    <lineage>
        <taxon>Eukaryota</taxon>
        <taxon>Metazoa</taxon>
        <taxon>Spiralia</taxon>
        <taxon>Lophotrochozoa</taxon>
        <taxon>Mollusca</taxon>
        <taxon>Gastropoda</taxon>
        <taxon>Heterobranchia</taxon>
        <taxon>Euthyneura</taxon>
        <taxon>Panpulmonata</taxon>
        <taxon>Sacoglossa</taxon>
        <taxon>Placobranchoidea</taxon>
        <taxon>Plakobranchidae</taxon>
        <taxon>Plakobranchus</taxon>
    </lineage>
</organism>
<keyword evidence="1" id="KW-0547">Nucleotide-binding</keyword>
<evidence type="ECO:0000259" key="4">
    <source>
        <dbReference type="PROSITE" id="PS50011"/>
    </source>
</evidence>
<gene>
    <name evidence="5" type="ORF">PoB_001738300</name>
</gene>
<sequence>MVRIGGNITIQKCVWIGGWGGGMSISQVVRSGRRLMHGAEYFDGLVSGVCYIHSLRIVHGNIKLQNIFVNAKNKAVLADFGFSYKMPENVSYVKTAGATMAYLSPEVLMKRSKVDPFKCDSYAVGVVLRCLVLKRRPGYCPDYLQEVRESPHVCAMFRYFLEALLHRKPSRQATMAQVQTTLDEFFSRRLHARVVPKRRSEEEFNSTASPPRKKIRSQEFAKHSTMSLRGGNAYKLRSFFKKSNVFG</sequence>
<reference evidence="5 6" key="1">
    <citation type="journal article" date="2021" name="Elife">
        <title>Chloroplast acquisition without the gene transfer in kleptoplastic sea slugs, Plakobranchus ocellatus.</title>
        <authorList>
            <person name="Maeda T."/>
            <person name="Takahashi S."/>
            <person name="Yoshida T."/>
            <person name="Shimamura S."/>
            <person name="Takaki Y."/>
            <person name="Nagai Y."/>
            <person name="Toyoda A."/>
            <person name="Suzuki Y."/>
            <person name="Arimoto A."/>
            <person name="Ishii H."/>
            <person name="Satoh N."/>
            <person name="Nishiyama T."/>
            <person name="Hasebe M."/>
            <person name="Maruyama T."/>
            <person name="Minagawa J."/>
            <person name="Obokata J."/>
            <person name="Shigenobu S."/>
        </authorList>
    </citation>
    <scope>NUCLEOTIDE SEQUENCE [LARGE SCALE GENOMIC DNA]</scope>
</reference>
<evidence type="ECO:0000256" key="2">
    <source>
        <dbReference type="ARBA" id="ARBA00022840"/>
    </source>
</evidence>
<dbReference type="Proteomes" id="UP000735302">
    <property type="component" value="Unassembled WGS sequence"/>
</dbReference>
<name>A0AAV3Z8W0_9GAST</name>
<evidence type="ECO:0000313" key="6">
    <source>
        <dbReference type="Proteomes" id="UP000735302"/>
    </source>
</evidence>
<evidence type="ECO:0000256" key="1">
    <source>
        <dbReference type="ARBA" id="ARBA00022741"/>
    </source>
</evidence>
<evidence type="ECO:0000256" key="3">
    <source>
        <dbReference type="SAM" id="MobiDB-lite"/>
    </source>
</evidence>
<dbReference type="PANTHER" id="PTHR24346:SF30">
    <property type="entry name" value="MATERNAL EMBRYONIC LEUCINE ZIPPER KINASE"/>
    <property type="match status" value="1"/>
</dbReference>
<accession>A0AAV3Z8W0</accession>
<dbReference type="GO" id="GO:0005737">
    <property type="term" value="C:cytoplasm"/>
    <property type="evidence" value="ECO:0007669"/>
    <property type="project" value="TreeGrafter"/>
</dbReference>
<protein>
    <submittedName>
        <fullName evidence="5">Protein serine/threonine kinase</fullName>
    </submittedName>
</protein>
<evidence type="ECO:0000313" key="5">
    <source>
        <dbReference type="EMBL" id="GFN90877.1"/>
    </source>
</evidence>
<dbReference type="PANTHER" id="PTHR24346">
    <property type="entry name" value="MAP/MICROTUBULE AFFINITY-REGULATING KINASE"/>
    <property type="match status" value="1"/>
</dbReference>
<dbReference type="SUPFAM" id="SSF56112">
    <property type="entry name" value="Protein kinase-like (PK-like)"/>
    <property type="match status" value="1"/>
</dbReference>
<proteinExistence type="predicted"/>
<dbReference type="GO" id="GO:0035556">
    <property type="term" value="P:intracellular signal transduction"/>
    <property type="evidence" value="ECO:0007669"/>
    <property type="project" value="TreeGrafter"/>
</dbReference>
<keyword evidence="5" id="KW-0418">Kinase</keyword>
<keyword evidence="5" id="KW-0808">Transferase</keyword>
<dbReference type="GO" id="GO:0005524">
    <property type="term" value="F:ATP binding"/>
    <property type="evidence" value="ECO:0007669"/>
    <property type="project" value="UniProtKB-KW"/>
</dbReference>
<dbReference type="Pfam" id="PF00069">
    <property type="entry name" value="Pkinase"/>
    <property type="match status" value="1"/>
</dbReference>
<keyword evidence="6" id="KW-1185">Reference proteome</keyword>
<dbReference type="InterPro" id="IPR011009">
    <property type="entry name" value="Kinase-like_dom_sf"/>
</dbReference>
<dbReference type="SMART" id="SM00220">
    <property type="entry name" value="S_TKc"/>
    <property type="match status" value="1"/>
</dbReference>
<keyword evidence="2" id="KW-0067">ATP-binding</keyword>